<reference evidence="1 2" key="2">
    <citation type="journal article" date="2022" name="Mol. Ecol. Resour.">
        <title>The genomes of chicory, endive, great burdock and yacon provide insights into Asteraceae paleo-polyploidization history and plant inulin production.</title>
        <authorList>
            <person name="Fan W."/>
            <person name="Wang S."/>
            <person name="Wang H."/>
            <person name="Wang A."/>
            <person name="Jiang F."/>
            <person name="Liu H."/>
            <person name="Zhao H."/>
            <person name="Xu D."/>
            <person name="Zhang Y."/>
        </authorList>
    </citation>
    <scope>NUCLEOTIDE SEQUENCE [LARGE SCALE GENOMIC DNA]</scope>
    <source>
        <strain evidence="2">cv. Niubang</strain>
    </source>
</reference>
<sequence>MSCNGCRVLRKGCGNTCVIRPCLEWIQSPDSQAHATLFLSKFFGRSDLINFISSAPAGHRRTELFRSLLYEAVARTVNPINGAMGLISTGKWHICEAAVRTVLAGGTPTPMTDGILIPEVDESSEVFKAESARWTMMIRNQMIQIDDAAGTSNAIAPSPNVVIAEGSDRDLSTKPADDVAADVLMSFRSGGGGGEDPELLKLFG</sequence>
<dbReference type="EMBL" id="CM042058">
    <property type="protein sequence ID" value="KAI3684637.1"/>
    <property type="molecule type" value="Genomic_DNA"/>
</dbReference>
<protein>
    <submittedName>
        <fullName evidence="1">Uncharacterized protein</fullName>
    </submittedName>
</protein>
<proteinExistence type="predicted"/>
<evidence type="ECO:0000313" key="2">
    <source>
        <dbReference type="Proteomes" id="UP001055879"/>
    </source>
</evidence>
<dbReference type="Proteomes" id="UP001055879">
    <property type="component" value="Linkage Group LG12"/>
</dbReference>
<name>A0ACB8YFZ5_ARCLA</name>
<gene>
    <name evidence="1" type="ORF">L6452_33861</name>
</gene>
<keyword evidence="2" id="KW-1185">Reference proteome</keyword>
<reference evidence="2" key="1">
    <citation type="journal article" date="2022" name="Mol. Ecol. Resour.">
        <title>The genomes of chicory, endive, great burdock and yacon provide insights into Asteraceae palaeo-polyploidization history and plant inulin production.</title>
        <authorList>
            <person name="Fan W."/>
            <person name="Wang S."/>
            <person name="Wang H."/>
            <person name="Wang A."/>
            <person name="Jiang F."/>
            <person name="Liu H."/>
            <person name="Zhao H."/>
            <person name="Xu D."/>
            <person name="Zhang Y."/>
        </authorList>
    </citation>
    <scope>NUCLEOTIDE SEQUENCE [LARGE SCALE GENOMIC DNA]</scope>
    <source>
        <strain evidence="2">cv. Niubang</strain>
    </source>
</reference>
<comment type="caution">
    <text evidence="1">The sequence shown here is derived from an EMBL/GenBank/DDBJ whole genome shotgun (WGS) entry which is preliminary data.</text>
</comment>
<accession>A0ACB8YFZ5</accession>
<organism evidence="1 2">
    <name type="scientific">Arctium lappa</name>
    <name type="common">Greater burdock</name>
    <name type="synonym">Lappa major</name>
    <dbReference type="NCBI Taxonomy" id="4217"/>
    <lineage>
        <taxon>Eukaryota</taxon>
        <taxon>Viridiplantae</taxon>
        <taxon>Streptophyta</taxon>
        <taxon>Embryophyta</taxon>
        <taxon>Tracheophyta</taxon>
        <taxon>Spermatophyta</taxon>
        <taxon>Magnoliopsida</taxon>
        <taxon>eudicotyledons</taxon>
        <taxon>Gunneridae</taxon>
        <taxon>Pentapetalae</taxon>
        <taxon>asterids</taxon>
        <taxon>campanulids</taxon>
        <taxon>Asterales</taxon>
        <taxon>Asteraceae</taxon>
        <taxon>Carduoideae</taxon>
        <taxon>Cardueae</taxon>
        <taxon>Arctiinae</taxon>
        <taxon>Arctium</taxon>
    </lineage>
</organism>
<evidence type="ECO:0000313" key="1">
    <source>
        <dbReference type="EMBL" id="KAI3684637.1"/>
    </source>
</evidence>